<evidence type="ECO:0000313" key="6">
    <source>
        <dbReference type="EMBL" id="MCG4564614.1"/>
    </source>
</evidence>
<dbReference type="Pfam" id="PF02576">
    <property type="entry name" value="RimP_N"/>
    <property type="match status" value="1"/>
</dbReference>
<dbReference type="InterPro" id="IPR036847">
    <property type="entry name" value="RimP_C_sf"/>
</dbReference>
<dbReference type="FunFam" id="3.30.300.70:FF:000001">
    <property type="entry name" value="Ribosome maturation factor RimP"/>
    <property type="match status" value="1"/>
</dbReference>
<dbReference type="OrthoDB" id="9805006at2"/>
<keyword evidence="1 3" id="KW-0963">Cytoplasm</keyword>
<comment type="subcellular location">
    <subcellularLocation>
        <location evidence="3">Cytoplasm</location>
    </subcellularLocation>
</comment>
<feature type="domain" description="Ribosome maturation factor RimP N-terminal" evidence="4">
    <location>
        <begin position="15"/>
        <end position="85"/>
    </location>
</feature>
<accession>A0A844FG74</accession>
<dbReference type="InterPro" id="IPR028989">
    <property type="entry name" value="RimP_N"/>
</dbReference>
<dbReference type="Gene3D" id="3.30.300.70">
    <property type="entry name" value="RimP-like superfamily, N-terminal"/>
    <property type="match status" value="1"/>
</dbReference>
<proteinExistence type="inferred from homology"/>
<evidence type="ECO:0000256" key="3">
    <source>
        <dbReference type="HAMAP-Rule" id="MF_01077"/>
    </source>
</evidence>
<dbReference type="AlphaFoldDB" id="A0A844FG74"/>
<dbReference type="CDD" id="cd01734">
    <property type="entry name" value="YlxS_C"/>
    <property type="match status" value="1"/>
</dbReference>
<keyword evidence="9" id="KW-1185">Reference proteome</keyword>
<dbReference type="PANTHER" id="PTHR33867">
    <property type="entry name" value="RIBOSOME MATURATION FACTOR RIMP"/>
    <property type="match status" value="1"/>
</dbReference>
<reference evidence="6" key="2">
    <citation type="submission" date="2022-01" db="EMBL/GenBank/DDBJ databases">
        <title>Collection of gut derived symbiotic bacterial strains cultured from healthy donors.</title>
        <authorList>
            <person name="Lin H."/>
            <person name="Kohout C."/>
            <person name="Waligurski E."/>
            <person name="Pamer E.G."/>
        </authorList>
    </citation>
    <scope>NUCLEOTIDE SEQUENCE</scope>
    <source>
        <strain evidence="6">MSK.14.39</strain>
    </source>
</reference>
<organism evidence="7 8">
    <name type="scientific">Anaerosalibacter bizertensis</name>
    <dbReference type="NCBI Taxonomy" id="932217"/>
    <lineage>
        <taxon>Bacteria</taxon>
        <taxon>Bacillati</taxon>
        <taxon>Bacillota</taxon>
        <taxon>Tissierellia</taxon>
        <taxon>Tissierellales</taxon>
        <taxon>Sporanaerobacteraceae</taxon>
        <taxon>Anaerosalibacter</taxon>
    </lineage>
</organism>
<dbReference type="Gene3D" id="2.30.30.180">
    <property type="entry name" value="Ribosome maturation factor RimP, C-terminal domain"/>
    <property type="match status" value="1"/>
</dbReference>
<evidence type="ECO:0000313" key="7">
    <source>
        <dbReference type="EMBL" id="MSS42968.1"/>
    </source>
</evidence>
<dbReference type="InterPro" id="IPR003728">
    <property type="entry name" value="Ribosome_maturation_RimP"/>
</dbReference>
<gene>
    <name evidence="3 7" type="primary">rimP</name>
    <name evidence="7" type="ORF">FYJ27_04360</name>
    <name evidence="6" type="ORF">L0P62_04045</name>
</gene>
<evidence type="ECO:0000313" key="8">
    <source>
        <dbReference type="Proteomes" id="UP000462760"/>
    </source>
</evidence>
<dbReference type="EMBL" id="VULR01000004">
    <property type="protein sequence ID" value="MSS42968.1"/>
    <property type="molecule type" value="Genomic_DNA"/>
</dbReference>
<dbReference type="GO" id="GO:0005829">
    <property type="term" value="C:cytosol"/>
    <property type="evidence" value="ECO:0007669"/>
    <property type="project" value="TreeGrafter"/>
</dbReference>
<keyword evidence="2 3" id="KW-0690">Ribosome biogenesis</keyword>
<dbReference type="NCBIfam" id="NF000928">
    <property type="entry name" value="PRK00092.1-2"/>
    <property type="match status" value="1"/>
</dbReference>
<dbReference type="GO" id="GO:0006412">
    <property type="term" value="P:translation"/>
    <property type="evidence" value="ECO:0007669"/>
    <property type="project" value="TreeGrafter"/>
</dbReference>
<evidence type="ECO:0000313" key="9">
    <source>
        <dbReference type="Proteomes" id="UP001108123"/>
    </source>
</evidence>
<protein>
    <recommendedName>
        <fullName evidence="3">Ribosome maturation factor RimP</fullName>
    </recommendedName>
</protein>
<evidence type="ECO:0000256" key="1">
    <source>
        <dbReference type="ARBA" id="ARBA00022490"/>
    </source>
</evidence>
<name>A0A844FG74_9FIRM</name>
<dbReference type="SUPFAM" id="SSF74942">
    <property type="entry name" value="YhbC-like, C-terminal domain"/>
    <property type="match status" value="1"/>
</dbReference>
<dbReference type="EMBL" id="JAKNID010000009">
    <property type="protein sequence ID" value="MCG4564614.1"/>
    <property type="molecule type" value="Genomic_DNA"/>
</dbReference>
<feature type="domain" description="Ribosome maturation factor RimP C-terminal" evidence="5">
    <location>
        <begin position="88"/>
        <end position="153"/>
    </location>
</feature>
<dbReference type="HAMAP" id="MF_01077">
    <property type="entry name" value="RimP"/>
    <property type="match status" value="1"/>
</dbReference>
<dbReference type="InterPro" id="IPR035956">
    <property type="entry name" value="RimP_N_sf"/>
</dbReference>
<comment type="caution">
    <text evidence="7">The sequence shown here is derived from an EMBL/GenBank/DDBJ whole genome shotgun (WGS) entry which is preliminary data.</text>
</comment>
<evidence type="ECO:0000256" key="2">
    <source>
        <dbReference type="ARBA" id="ARBA00022517"/>
    </source>
</evidence>
<comment type="function">
    <text evidence="3">Required for maturation of 30S ribosomal subunits.</text>
</comment>
<dbReference type="InterPro" id="IPR028998">
    <property type="entry name" value="RimP_C"/>
</dbReference>
<dbReference type="PANTHER" id="PTHR33867:SF1">
    <property type="entry name" value="RIBOSOME MATURATION FACTOR RIMP"/>
    <property type="match status" value="1"/>
</dbReference>
<dbReference type="GO" id="GO:0000028">
    <property type="term" value="P:ribosomal small subunit assembly"/>
    <property type="evidence" value="ECO:0007669"/>
    <property type="project" value="TreeGrafter"/>
</dbReference>
<dbReference type="Pfam" id="PF17384">
    <property type="entry name" value="DUF150_C"/>
    <property type="match status" value="1"/>
</dbReference>
<comment type="similarity">
    <text evidence="3">Belongs to the RimP family.</text>
</comment>
<dbReference type="SUPFAM" id="SSF75420">
    <property type="entry name" value="YhbC-like, N-terminal domain"/>
    <property type="match status" value="1"/>
</dbReference>
<evidence type="ECO:0000259" key="4">
    <source>
        <dbReference type="Pfam" id="PF02576"/>
    </source>
</evidence>
<dbReference type="RefSeq" id="WP_154483645.1">
    <property type="nucleotide sequence ID" value="NZ_JAHLOA010000004.1"/>
</dbReference>
<reference evidence="7 8" key="1">
    <citation type="submission" date="2019-08" db="EMBL/GenBank/DDBJ databases">
        <title>In-depth cultivation of the pig gut microbiome towards novel bacterial diversity and tailored functional studies.</title>
        <authorList>
            <person name="Wylensek D."/>
            <person name="Hitch T.C.A."/>
            <person name="Clavel T."/>
        </authorList>
    </citation>
    <scope>NUCLEOTIDE SEQUENCE [LARGE SCALE GENOMIC DNA]</scope>
    <source>
        <strain evidence="7 8">Med78-601-WT-4W-RMD-3</strain>
    </source>
</reference>
<evidence type="ECO:0000259" key="5">
    <source>
        <dbReference type="Pfam" id="PF17384"/>
    </source>
</evidence>
<sequence>MKRKDIVDLIHKISEPTISEFGFELVDVEFVKEGSSYFLRIFIDKPGGITIDDCQKVSQVVSEKLDEYDPIDIAYYLEVSSPGLDRPLKTDKDLNRNLGEDVEVSLYKNFQGKKKLVGELLYFDGDFIKIIDSELGEIEIPRKIISKVNLAVIF</sequence>
<dbReference type="Proteomes" id="UP001108123">
    <property type="component" value="Unassembled WGS sequence"/>
</dbReference>
<dbReference type="Proteomes" id="UP000462760">
    <property type="component" value="Unassembled WGS sequence"/>
</dbReference>